<dbReference type="AlphaFoldDB" id="A0AAJ1T013"/>
<evidence type="ECO:0000313" key="2">
    <source>
        <dbReference type="Proteomes" id="UP001237207"/>
    </source>
</evidence>
<name>A0AAJ1T013_9BACI</name>
<dbReference type="RefSeq" id="WP_307256819.1">
    <property type="nucleotide sequence ID" value="NZ_JAUSUC010000011.1"/>
</dbReference>
<organism evidence="1 2">
    <name type="scientific">Oikeobacillus pervagus</name>
    <dbReference type="NCBI Taxonomy" id="1325931"/>
    <lineage>
        <taxon>Bacteria</taxon>
        <taxon>Bacillati</taxon>
        <taxon>Bacillota</taxon>
        <taxon>Bacilli</taxon>
        <taxon>Bacillales</taxon>
        <taxon>Bacillaceae</taxon>
        <taxon>Oikeobacillus</taxon>
    </lineage>
</organism>
<dbReference type="Proteomes" id="UP001237207">
    <property type="component" value="Unassembled WGS sequence"/>
</dbReference>
<evidence type="ECO:0000313" key="1">
    <source>
        <dbReference type="EMBL" id="MDQ0214827.1"/>
    </source>
</evidence>
<protein>
    <recommendedName>
        <fullName evidence="3">YkyB-like protein</fullName>
    </recommendedName>
</protein>
<reference evidence="1" key="1">
    <citation type="submission" date="2023-07" db="EMBL/GenBank/DDBJ databases">
        <title>Genomic Encyclopedia of Type Strains, Phase IV (KMG-IV): sequencing the most valuable type-strain genomes for metagenomic binning, comparative biology and taxonomic classification.</title>
        <authorList>
            <person name="Goeker M."/>
        </authorList>
    </citation>
    <scope>NUCLEOTIDE SEQUENCE</scope>
    <source>
        <strain evidence="1">DSM 23947</strain>
    </source>
</reference>
<comment type="caution">
    <text evidence="1">The sequence shown here is derived from an EMBL/GenBank/DDBJ whole genome shotgun (WGS) entry which is preliminary data.</text>
</comment>
<proteinExistence type="predicted"/>
<dbReference type="InterPro" id="IPR025552">
    <property type="entry name" value="YkyB"/>
</dbReference>
<dbReference type="Pfam" id="PF14177">
    <property type="entry name" value="YkyB"/>
    <property type="match status" value="1"/>
</dbReference>
<evidence type="ECO:0008006" key="3">
    <source>
        <dbReference type="Google" id="ProtNLM"/>
    </source>
</evidence>
<sequence>MKTQNELPSLPPTASNLSKAIFTVNRHAKTATNPKYLYGLKKKAILKMITEGKAKKIGLHYSANPKFSQQQSDVLVTCGEYTFHIPPCKGDFDTLPHLGHLDKKTRNPKSRLNLLQAKKLLQDYTGMKETGTHSSNRKKRYTRPVFKPLGESFY</sequence>
<accession>A0AAJ1T013</accession>
<keyword evidence="2" id="KW-1185">Reference proteome</keyword>
<gene>
    <name evidence="1" type="ORF">J2S13_001224</name>
</gene>
<dbReference type="EMBL" id="JAUSUC010000011">
    <property type="protein sequence ID" value="MDQ0214827.1"/>
    <property type="molecule type" value="Genomic_DNA"/>
</dbReference>